<feature type="region of interest" description="Disordered" evidence="1">
    <location>
        <begin position="41"/>
        <end position="62"/>
    </location>
</feature>
<evidence type="ECO:0000313" key="3">
    <source>
        <dbReference type="Proteomes" id="UP000241769"/>
    </source>
</evidence>
<organism evidence="2 3">
    <name type="scientific">Planoprotostelium fungivorum</name>
    <dbReference type="NCBI Taxonomy" id="1890364"/>
    <lineage>
        <taxon>Eukaryota</taxon>
        <taxon>Amoebozoa</taxon>
        <taxon>Evosea</taxon>
        <taxon>Variosea</taxon>
        <taxon>Cavosteliida</taxon>
        <taxon>Cavosteliaceae</taxon>
        <taxon>Planoprotostelium</taxon>
    </lineage>
</organism>
<sequence>MRENSHTEEEPKTTKLQHGPYFTDIFSVTHVNIGLTTHYNGRLTGRPGTGVARITGPEHLPK</sequence>
<accession>A0A2P6NMA3</accession>
<name>A0A2P6NMA3_9EUKA</name>
<comment type="caution">
    <text evidence="2">The sequence shown here is derived from an EMBL/GenBank/DDBJ whole genome shotgun (WGS) entry which is preliminary data.</text>
</comment>
<proteinExistence type="predicted"/>
<dbReference type="InParanoid" id="A0A2P6NMA3"/>
<keyword evidence="3" id="KW-1185">Reference proteome</keyword>
<dbReference type="AlphaFoldDB" id="A0A2P6NMA3"/>
<evidence type="ECO:0000256" key="1">
    <source>
        <dbReference type="SAM" id="MobiDB-lite"/>
    </source>
</evidence>
<dbReference type="Proteomes" id="UP000241769">
    <property type="component" value="Unassembled WGS sequence"/>
</dbReference>
<protein>
    <submittedName>
        <fullName evidence="2">Uncharacterized protein</fullName>
    </submittedName>
</protein>
<dbReference type="EMBL" id="MDYQ01000050">
    <property type="protein sequence ID" value="PRP85096.1"/>
    <property type="molecule type" value="Genomic_DNA"/>
</dbReference>
<evidence type="ECO:0000313" key="2">
    <source>
        <dbReference type="EMBL" id="PRP85096.1"/>
    </source>
</evidence>
<reference evidence="2 3" key="1">
    <citation type="journal article" date="2018" name="Genome Biol. Evol.">
        <title>Multiple Roots of Fruiting Body Formation in Amoebozoa.</title>
        <authorList>
            <person name="Hillmann F."/>
            <person name="Forbes G."/>
            <person name="Novohradska S."/>
            <person name="Ferling I."/>
            <person name="Riege K."/>
            <person name="Groth M."/>
            <person name="Westermann M."/>
            <person name="Marz M."/>
            <person name="Spaller T."/>
            <person name="Winckler T."/>
            <person name="Schaap P."/>
            <person name="Glockner G."/>
        </authorList>
    </citation>
    <scope>NUCLEOTIDE SEQUENCE [LARGE SCALE GENOMIC DNA]</scope>
    <source>
        <strain evidence="2 3">Jena</strain>
    </source>
</reference>
<gene>
    <name evidence="2" type="ORF">PROFUN_07167</name>
</gene>